<evidence type="ECO:0000256" key="4">
    <source>
        <dbReference type="ARBA" id="ARBA00022525"/>
    </source>
</evidence>
<reference evidence="12" key="1">
    <citation type="submission" date="2021-08" db="EMBL/GenBank/DDBJ databases">
        <title>Chromosome-Level Trichoderma cornu-damae using Hi-C Data.</title>
        <authorList>
            <person name="Kim C.S."/>
        </authorList>
    </citation>
    <scope>NUCLEOTIDE SEQUENCE</scope>
    <source>
        <strain evidence="12">KA19-0412C</strain>
    </source>
</reference>
<dbReference type="GO" id="GO:0046872">
    <property type="term" value="F:metal ion binding"/>
    <property type="evidence" value="ECO:0007669"/>
    <property type="project" value="UniProtKB-UniRule"/>
</dbReference>
<feature type="domain" description="CFEM" evidence="11">
    <location>
        <begin position="151"/>
        <end position="264"/>
    </location>
</feature>
<dbReference type="AlphaFoldDB" id="A0A9P8TVU7"/>
<feature type="binding site" description="axial binding residue" evidence="9">
    <location>
        <position position="197"/>
    </location>
    <ligand>
        <name>heme</name>
        <dbReference type="ChEBI" id="CHEBI:30413"/>
    </ligand>
    <ligandPart>
        <name>Fe</name>
        <dbReference type="ChEBI" id="CHEBI:18248"/>
    </ligandPart>
</feature>
<feature type="compositionally biased region" description="Polar residues" evidence="10">
    <location>
        <begin position="150"/>
        <end position="161"/>
    </location>
</feature>
<sequence length="410" mass="39278">MLDNFGASHHRATFNDNWAHHHRPKHHDPWLQLALCLRHGSPDNALHFSSRKHYRRTTADCGPIASTAVPSCAQACFTSAAPKILCDVHDYACQCQPAAQKSLTQLLVPCVATACPAASLQAVIAGASSGPSGSQPTGGSTAEPPPTTARPGTSGSASNCQPVPVQTCDSVASSAVPKCAQACFTSAAPGVGCDVHDYGCQCKPDAQASLTQLLVPCVATACPAASLQAVITGASSVCACASASPTFVAPGTCATGHSSGGGSGGSGSSGGPSNTGSNGSPTTTGGGGASPTCSSKALDCGAIASTAVPSLCACATGPTGSGCGGSGGSGSSTGGNGSQPTGRPTGGNGGGESGSEPTGGEGGSGGNGGGNGGGSQPTGPLTVPPSAGSRLEMSLVAGIFAVGWAMAVVL</sequence>
<feature type="region of interest" description="Disordered" evidence="10">
    <location>
        <begin position="126"/>
        <end position="161"/>
    </location>
</feature>
<keyword evidence="4" id="KW-0964">Secreted</keyword>
<keyword evidence="5" id="KW-0472">Membrane</keyword>
<proteinExistence type="inferred from homology"/>
<evidence type="ECO:0000313" key="13">
    <source>
        <dbReference type="Proteomes" id="UP000827724"/>
    </source>
</evidence>
<keyword evidence="8" id="KW-0449">Lipoprotein</keyword>
<evidence type="ECO:0000256" key="8">
    <source>
        <dbReference type="ARBA" id="ARBA00023288"/>
    </source>
</evidence>
<evidence type="ECO:0000313" key="12">
    <source>
        <dbReference type="EMBL" id="KAH6606949.1"/>
    </source>
</evidence>
<comment type="caution">
    <text evidence="9">Lacks conserved residue(s) required for the propagation of feature annotation.</text>
</comment>
<feature type="disulfide bond" evidence="9">
    <location>
        <begin position="193"/>
        <end position="200"/>
    </location>
</feature>
<feature type="region of interest" description="Disordered" evidence="10">
    <location>
        <begin position="324"/>
        <end position="386"/>
    </location>
</feature>
<gene>
    <name evidence="12" type="ORF">Trco_006102</name>
</gene>
<feature type="compositionally biased region" description="Gly residues" evidence="10">
    <location>
        <begin position="259"/>
        <end position="270"/>
    </location>
</feature>
<accession>A0A9P8TVU7</accession>
<dbReference type="Pfam" id="PF05730">
    <property type="entry name" value="CFEM"/>
    <property type="match status" value="2"/>
</dbReference>
<feature type="compositionally biased region" description="Low complexity" evidence="10">
    <location>
        <begin position="126"/>
        <end position="142"/>
    </location>
</feature>
<comment type="subcellular location">
    <subcellularLocation>
        <location evidence="1">Membrane</location>
        <topology evidence="1">Lipid-anchor</topology>
        <topology evidence="1">GPI-anchor</topology>
    </subcellularLocation>
    <subcellularLocation>
        <location evidence="2">Secreted</location>
    </subcellularLocation>
</comment>
<evidence type="ECO:0000256" key="2">
    <source>
        <dbReference type="ARBA" id="ARBA00004613"/>
    </source>
</evidence>
<name>A0A9P8TVU7_9HYPO</name>
<protein>
    <submittedName>
        <fullName evidence="12">Cell wall manno</fullName>
    </submittedName>
</protein>
<dbReference type="InterPro" id="IPR008427">
    <property type="entry name" value="Extracellular_membr_CFEM_dom"/>
</dbReference>
<feature type="compositionally biased region" description="Gly residues" evidence="10">
    <location>
        <begin position="344"/>
        <end position="376"/>
    </location>
</feature>
<dbReference type="Proteomes" id="UP000827724">
    <property type="component" value="Unassembled WGS sequence"/>
</dbReference>
<dbReference type="GO" id="GO:0098552">
    <property type="term" value="C:side of membrane"/>
    <property type="evidence" value="ECO:0007669"/>
    <property type="project" value="UniProtKB-KW"/>
</dbReference>
<feature type="region of interest" description="Disordered" evidence="10">
    <location>
        <begin position="259"/>
        <end position="288"/>
    </location>
</feature>
<keyword evidence="9" id="KW-0408">Iron</keyword>
<dbReference type="OrthoDB" id="3767534at2759"/>
<comment type="caution">
    <text evidence="12">The sequence shown here is derived from an EMBL/GenBank/DDBJ whole genome shotgun (WGS) entry which is preliminary data.</text>
</comment>
<keyword evidence="5" id="KW-0336">GPI-anchor</keyword>
<organism evidence="12 13">
    <name type="scientific">Trichoderma cornu-damae</name>
    <dbReference type="NCBI Taxonomy" id="654480"/>
    <lineage>
        <taxon>Eukaryota</taxon>
        <taxon>Fungi</taxon>
        <taxon>Dikarya</taxon>
        <taxon>Ascomycota</taxon>
        <taxon>Pezizomycotina</taxon>
        <taxon>Sordariomycetes</taxon>
        <taxon>Hypocreomycetidae</taxon>
        <taxon>Hypocreales</taxon>
        <taxon>Hypocreaceae</taxon>
        <taxon>Trichoderma</taxon>
    </lineage>
</organism>
<dbReference type="GO" id="GO:0005576">
    <property type="term" value="C:extracellular region"/>
    <property type="evidence" value="ECO:0007669"/>
    <property type="project" value="UniProtKB-SubCell"/>
</dbReference>
<keyword evidence="9" id="KW-0349">Heme</keyword>
<feature type="compositionally biased region" description="Low complexity" evidence="10">
    <location>
        <begin position="271"/>
        <end position="283"/>
    </location>
</feature>
<evidence type="ECO:0000256" key="5">
    <source>
        <dbReference type="ARBA" id="ARBA00022622"/>
    </source>
</evidence>
<feature type="binding site" description="axial binding residue" evidence="9">
    <location>
        <position position="90"/>
    </location>
    <ligand>
        <name>heme</name>
        <dbReference type="ChEBI" id="CHEBI:30413"/>
    </ligand>
    <ligandPart>
        <name>Fe</name>
        <dbReference type="ChEBI" id="CHEBI:18248"/>
    </ligandPart>
</feature>
<evidence type="ECO:0000256" key="9">
    <source>
        <dbReference type="PROSITE-ProRule" id="PRU01356"/>
    </source>
</evidence>
<evidence type="ECO:0000256" key="1">
    <source>
        <dbReference type="ARBA" id="ARBA00004589"/>
    </source>
</evidence>
<dbReference type="EMBL" id="JAIWOZ010000004">
    <property type="protein sequence ID" value="KAH6606949.1"/>
    <property type="molecule type" value="Genomic_DNA"/>
</dbReference>
<evidence type="ECO:0000256" key="3">
    <source>
        <dbReference type="ARBA" id="ARBA00010031"/>
    </source>
</evidence>
<keyword evidence="7 9" id="KW-1015">Disulfide bond</keyword>
<keyword evidence="9" id="KW-0479">Metal-binding</keyword>
<dbReference type="PROSITE" id="PS52012">
    <property type="entry name" value="CFEM"/>
    <property type="match status" value="2"/>
</dbReference>
<feature type="domain" description="CFEM" evidence="11">
    <location>
        <begin position="46"/>
        <end position="158"/>
    </location>
</feature>
<evidence type="ECO:0000259" key="11">
    <source>
        <dbReference type="PROSITE" id="PS52012"/>
    </source>
</evidence>
<keyword evidence="5" id="KW-0325">Glycoprotein</keyword>
<feature type="compositionally biased region" description="Gly residues" evidence="10">
    <location>
        <begin position="324"/>
        <end position="337"/>
    </location>
</feature>
<evidence type="ECO:0000256" key="10">
    <source>
        <dbReference type="SAM" id="MobiDB-lite"/>
    </source>
</evidence>
<comment type="similarity">
    <text evidence="3">Belongs to the RBT5 family.</text>
</comment>
<evidence type="ECO:0000256" key="7">
    <source>
        <dbReference type="ARBA" id="ARBA00023157"/>
    </source>
</evidence>
<keyword evidence="13" id="KW-1185">Reference proteome</keyword>
<keyword evidence="6" id="KW-0732">Signal</keyword>
<feature type="disulfide bond" evidence="9">
    <location>
        <begin position="86"/>
        <end position="93"/>
    </location>
</feature>
<evidence type="ECO:0000256" key="6">
    <source>
        <dbReference type="ARBA" id="ARBA00022729"/>
    </source>
</evidence>